<feature type="compositionally biased region" description="Low complexity" evidence="6">
    <location>
        <begin position="748"/>
        <end position="757"/>
    </location>
</feature>
<keyword evidence="2 7" id="KW-0472">Membrane</keyword>
<evidence type="ECO:0000313" key="9">
    <source>
        <dbReference type="Proteomes" id="UP000507470"/>
    </source>
</evidence>
<keyword evidence="7" id="KW-1133">Transmembrane helix</keyword>
<dbReference type="SUPFAM" id="SSF48726">
    <property type="entry name" value="Immunoglobulin"/>
    <property type="match status" value="1"/>
</dbReference>
<evidence type="ECO:0000256" key="4">
    <source>
        <dbReference type="ARBA" id="ARBA00023180"/>
    </source>
</evidence>
<dbReference type="GO" id="GO:0005911">
    <property type="term" value="C:cell-cell junction"/>
    <property type="evidence" value="ECO:0007669"/>
    <property type="project" value="TreeGrafter"/>
</dbReference>
<reference evidence="8 9" key="1">
    <citation type="submission" date="2020-06" db="EMBL/GenBank/DDBJ databases">
        <authorList>
            <person name="Li R."/>
            <person name="Bekaert M."/>
        </authorList>
    </citation>
    <scope>NUCLEOTIDE SEQUENCE [LARGE SCALE GENOMIC DNA]</scope>
    <source>
        <strain evidence="9">wild</strain>
    </source>
</reference>
<evidence type="ECO:0000256" key="5">
    <source>
        <dbReference type="ARBA" id="ARBA00023319"/>
    </source>
</evidence>
<evidence type="ECO:0000256" key="6">
    <source>
        <dbReference type="SAM" id="MobiDB-lite"/>
    </source>
</evidence>
<dbReference type="AlphaFoldDB" id="A0A6J8CYU0"/>
<keyword evidence="9" id="KW-1185">Reference proteome</keyword>
<organism evidence="8 9">
    <name type="scientific">Mytilus coruscus</name>
    <name type="common">Sea mussel</name>
    <dbReference type="NCBI Taxonomy" id="42192"/>
    <lineage>
        <taxon>Eukaryota</taxon>
        <taxon>Metazoa</taxon>
        <taxon>Spiralia</taxon>
        <taxon>Lophotrochozoa</taxon>
        <taxon>Mollusca</taxon>
        <taxon>Bivalvia</taxon>
        <taxon>Autobranchia</taxon>
        <taxon>Pteriomorphia</taxon>
        <taxon>Mytilida</taxon>
        <taxon>Mytiloidea</taxon>
        <taxon>Mytilidae</taxon>
        <taxon>Mytilinae</taxon>
        <taxon>Mytilus</taxon>
    </lineage>
</organism>
<dbReference type="PANTHER" id="PTHR11640">
    <property type="entry name" value="NEPHRIN"/>
    <property type="match status" value="1"/>
</dbReference>
<dbReference type="PANTHER" id="PTHR11640:SF167">
    <property type="entry name" value="SIGNAL-REGULATORY PROTEIN BETA-1-LIKE"/>
    <property type="match status" value="1"/>
</dbReference>
<keyword evidence="7" id="KW-0812">Transmembrane</keyword>
<dbReference type="InterPro" id="IPR051275">
    <property type="entry name" value="Cell_adhesion_signaling"/>
</dbReference>
<feature type="transmembrane region" description="Helical" evidence="7">
    <location>
        <begin position="587"/>
        <end position="611"/>
    </location>
</feature>
<dbReference type="EMBL" id="CACVKT020006303">
    <property type="protein sequence ID" value="CAC5400756.1"/>
    <property type="molecule type" value="Genomic_DNA"/>
</dbReference>
<proteinExistence type="predicted"/>
<evidence type="ECO:0000256" key="7">
    <source>
        <dbReference type="SAM" id="Phobius"/>
    </source>
</evidence>
<dbReference type="GO" id="GO:0098609">
    <property type="term" value="P:cell-cell adhesion"/>
    <property type="evidence" value="ECO:0007669"/>
    <property type="project" value="TreeGrafter"/>
</dbReference>
<gene>
    <name evidence="8" type="ORF">MCOR_34909</name>
</gene>
<dbReference type="InterPro" id="IPR036179">
    <property type="entry name" value="Ig-like_dom_sf"/>
</dbReference>
<evidence type="ECO:0000256" key="2">
    <source>
        <dbReference type="ARBA" id="ARBA00023136"/>
    </source>
</evidence>
<name>A0A6J8CYU0_MYTCO</name>
<evidence type="ECO:0008006" key="10">
    <source>
        <dbReference type="Google" id="ProtNLM"/>
    </source>
</evidence>
<dbReference type="GO" id="GO:0050839">
    <property type="term" value="F:cell adhesion molecule binding"/>
    <property type="evidence" value="ECO:0007669"/>
    <property type="project" value="TreeGrafter"/>
</dbReference>
<dbReference type="Proteomes" id="UP000507470">
    <property type="component" value="Unassembled WGS sequence"/>
</dbReference>
<protein>
    <recommendedName>
        <fullName evidence="10">Ig-like domain-containing protein</fullName>
    </recommendedName>
</protein>
<comment type="subcellular location">
    <subcellularLocation>
        <location evidence="1">Membrane</location>
        <topology evidence="1">Single-pass type I membrane protein</topology>
    </subcellularLocation>
</comment>
<dbReference type="GO" id="GO:0005886">
    <property type="term" value="C:plasma membrane"/>
    <property type="evidence" value="ECO:0007669"/>
    <property type="project" value="TreeGrafter"/>
</dbReference>
<sequence length="833" mass="94967">MGCQSSSSRLVCAVKGSSQILTFITNHRLYQNGNDIDFLRRPNIRKDSNFTRHVDLQIYKVTPDKEGDYHCTIGYNANAVMLQVVNLWFFNQTDIDSLVGQEGTAMEINCYSDIPQYITALKLESNRSIKAIGDNQSVSYSFIPDRKDHLSKYKCVDSTHLSIMIEIKIIIMYAPAVTGRQTNDTVECDCDGNPAIYSVYRLDQISNHGERVRSINLNNGTFRFQTYPYPYQRNGRYMCVVSNGISDTNGEILQTWSTNVKYEGPPVFSAENRYLRPGEVGRPITLSFHIYSYPDVEEIVIEKTKRRQYRSKKILNNKILTSTLVYTEYGNIKGIIGYEILFESKLLSKDDCQVYRMTAKNRLGESNYYFEIIDNDQLWFLHQTDNNTIIGQEGKEMEINCSSDTEQYITALKIESNGSVIAIGDNQSVSFSFLPNRKDHMTKYKCVDSTHSSIMLEVNLVIRCSPIFSPGNINLRTGKVGHSVTLSFRVYSNPAIEEIFIQNIGQKPIKNKKIIHYNILNYTLLYSEFNNIDGVEGFVILIESEVLNKDDFQNHCIIVKNRLGESSYHFAIIDKENLPLSKSNRRYFVILCSIATVLFIHVIVVHVCLYVKHIKTPGQRHHNVHDDHTNHTYDEIGTISYRAVNIIYSSDTNDNHGQNRTEQHAVGISTGFISQSTDDNTTELNTDFPGDGLEQHEITEMQGRHMSISSDDTSLSNTNVSCIPSPAIHMMENIIYFNQLNESTNTETPSDQQSQTSHDSDSETSNNVMVGNTGDGYENPYQMVLQDHSESHPYIGIIRERHNRISSTGSITNEEQRHDNDSTKEPIYINLQF</sequence>
<feature type="compositionally biased region" description="Basic and acidic residues" evidence="6">
    <location>
        <begin position="814"/>
        <end position="824"/>
    </location>
</feature>
<feature type="region of interest" description="Disordered" evidence="6">
    <location>
        <begin position="805"/>
        <end position="825"/>
    </location>
</feature>
<evidence type="ECO:0000313" key="8">
    <source>
        <dbReference type="EMBL" id="CAC5400756.1"/>
    </source>
</evidence>
<feature type="region of interest" description="Disordered" evidence="6">
    <location>
        <begin position="744"/>
        <end position="779"/>
    </location>
</feature>
<keyword evidence="3" id="KW-1015">Disulfide bond</keyword>
<accession>A0A6J8CYU0</accession>
<keyword evidence="5" id="KW-0393">Immunoglobulin domain</keyword>
<keyword evidence="4" id="KW-0325">Glycoprotein</keyword>
<evidence type="ECO:0000256" key="1">
    <source>
        <dbReference type="ARBA" id="ARBA00004479"/>
    </source>
</evidence>
<evidence type="ECO:0000256" key="3">
    <source>
        <dbReference type="ARBA" id="ARBA00023157"/>
    </source>
</evidence>